<evidence type="ECO:0000313" key="9">
    <source>
        <dbReference type="Proteomes" id="UP000294513"/>
    </source>
</evidence>
<sequence>MGGAAAAGTGAGTAAGPARTITLITGDKVRLRGDRVNVTPGPGRARVGFRVSTVGGHQYVLPGDAVRPVSDGRVDARLFDVTRLADWRYDDAHRADVPIIVEHARGVRAAPLAGFKVRRSLPALGLDTATVPKKDASAAWRAVAGLRDRGAAKLWLDGKRRVLLDKSVPQIGAPAAWGKGLTGKGVTVAVLDTGYDAGHPDLKGVVERSRGFTEAGPEDVADKAGHGTHVASTVAGSGAASGGRYKGVAPDARLAVGKVLGDDGSGTDSGILAGMEWAATEARAKVISMSLGASDDDGIDPVEKAVNELSDRTGVLFTVAAGNGGPDSRTVESPGSADAALTVGAVDGQNRMADFSSRGPRHLDGAVKPEITAPGVNITAARAGGGTADPYVAESGTSMATPHVAGAAAILAQRHPDWPGARLKAALIGSAAPTAGATALDQGAGRVDVAKVVAAGVVPETGNVSTYLRWSPHPAPVTRQVGYFNATDEPVTLKLALQVDQEAGRGAFRLAAETLTVPAGKTASADLRITGEGVAAGAYSGTVTATAAGVSVRTVVGALVEPKSHDLVVKLTDAAGRPSDGGIWLQPDDLSSEAELLNFRDGAATVRRPDGPYRLLGSLDTEAGSQDGQIMVFPLVRLDADTTVTLDARQAKRLSTTIDDRSAKLGEYHDSALEYRRDGRMTRFTLFGPGALGKYGVLPLKAPGLGYYNHTYWDKPGTGGARTARFEAYDYRRGELPADPSSAVRTADMAKVTQVVKAQGRPTSGYLDVMADMPAVNAGGGFARPVQVPSVEELYVTSNPDFRWWSGLLFGQDETGDIRGPVRTWVRGRTNTETWNAAVIAPSVAGVFNRQRAAFAHRDGDEITVMGGWLFGDGALGHFGRDERADGTVKLLRDGKELATAPLQELELNAKVPAGTADYTVTASGTRQVADSPLSTRIDAAWRFRSGSTGKPAPLPLRSIRFAPQGLDDLNRARGGTSTTLPISVDAVPGTGPVKVESLKVWASTDELGTWKPLPLKRSGRGWTTQVPNPSQGSVSLRASMTDQAGNSVDETIVRAYLVG</sequence>
<dbReference type="Proteomes" id="UP000294513">
    <property type="component" value="Unassembled WGS sequence"/>
</dbReference>
<keyword evidence="3 6" id="KW-0378">Hydrolase</keyword>
<dbReference type="InterPro" id="IPR023828">
    <property type="entry name" value="Peptidase_S8_Ser-AS"/>
</dbReference>
<dbReference type="InterPro" id="IPR000209">
    <property type="entry name" value="Peptidase_S8/S53_dom"/>
</dbReference>
<dbReference type="InterPro" id="IPR036852">
    <property type="entry name" value="Peptidase_S8/S53_dom_sf"/>
</dbReference>
<dbReference type="OrthoDB" id="614750at2"/>
<evidence type="ECO:0000259" key="7">
    <source>
        <dbReference type="Pfam" id="PF00082"/>
    </source>
</evidence>
<dbReference type="Gene3D" id="3.40.50.200">
    <property type="entry name" value="Peptidase S8/S53 domain"/>
    <property type="match status" value="1"/>
</dbReference>
<gene>
    <name evidence="8" type="ORF">E1298_18385</name>
</gene>
<dbReference type="GO" id="GO:0004252">
    <property type="term" value="F:serine-type endopeptidase activity"/>
    <property type="evidence" value="ECO:0007669"/>
    <property type="project" value="UniProtKB-UniRule"/>
</dbReference>
<dbReference type="GO" id="GO:0006508">
    <property type="term" value="P:proteolysis"/>
    <property type="evidence" value="ECO:0007669"/>
    <property type="project" value="UniProtKB-KW"/>
</dbReference>
<dbReference type="AlphaFoldDB" id="A0A4R5BJI9"/>
<keyword evidence="2 6" id="KW-0645">Protease</keyword>
<dbReference type="EMBL" id="SMKU01000087">
    <property type="protein sequence ID" value="TDD85789.1"/>
    <property type="molecule type" value="Genomic_DNA"/>
</dbReference>
<feature type="active site" description="Charge relay system" evidence="5 6">
    <location>
        <position position="398"/>
    </location>
</feature>
<dbReference type="Pfam" id="PF00082">
    <property type="entry name" value="Peptidase_S8"/>
    <property type="match status" value="1"/>
</dbReference>
<name>A0A4R5BJI9_9ACTN</name>
<dbReference type="CDD" id="cd07487">
    <property type="entry name" value="Peptidases_S8_1"/>
    <property type="match status" value="1"/>
</dbReference>
<keyword evidence="4 6" id="KW-0720">Serine protease</keyword>
<dbReference type="PRINTS" id="PR00723">
    <property type="entry name" value="SUBTILISIN"/>
</dbReference>
<feature type="active site" description="Charge relay system" evidence="5 6">
    <location>
        <position position="226"/>
    </location>
</feature>
<organism evidence="8 9">
    <name type="scientific">Actinomadura rubrisoli</name>
    <dbReference type="NCBI Taxonomy" id="2530368"/>
    <lineage>
        <taxon>Bacteria</taxon>
        <taxon>Bacillati</taxon>
        <taxon>Actinomycetota</taxon>
        <taxon>Actinomycetes</taxon>
        <taxon>Streptosporangiales</taxon>
        <taxon>Thermomonosporaceae</taxon>
        <taxon>Actinomadura</taxon>
    </lineage>
</organism>
<dbReference type="SUPFAM" id="SSF52743">
    <property type="entry name" value="Subtilisin-like"/>
    <property type="match status" value="1"/>
</dbReference>
<evidence type="ECO:0000256" key="1">
    <source>
        <dbReference type="ARBA" id="ARBA00011073"/>
    </source>
</evidence>
<dbReference type="InterPro" id="IPR015500">
    <property type="entry name" value="Peptidase_S8_subtilisin-rel"/>
</dbReference>
<evidence type="ECO:0000256" key="5">
    <source>
        <dbReference type="PIRSR" id="PIRSR615500-1"/>
    </source>
</evidence>
<proteinExistence type="inferred from homology"/>
<dbReference type="PROSITE" id="PS00138">
    <property type="entry name" value="SUBTILASE_SER"/>
    <property type="match status" value="1"/>
</dbReference>
<evidence type="ECO:0000256" key="2">
    <source>
        <dbReference type="ARBA" id="ARBA00022670"/>
    </source>
</evidence>
<comment type="similarity">
    <text evidence="1 6">Belongs to the peptidase S8 family.</text>
</comment>
<evidence type="ECO:0000256" key="6">
    <source>
        <dbReference type="PROSITE-ProRule" id="PRU01240"/>
    </source>
</evidence>
<dbReference type="PROSITE" id="PS51892">
    <property type="entry name" value="SUBTILASE"/>
    <property type="match status" value="1"/>
</dbReference>
<reference evidence="8 9" key="1">
    <citation type="submission" date="2019-03" db="EMBL/GenBank/DDBJ databases">
        <title>Draft genome sequences of novel Actinobacteria.</title>
        <authorList>
            <person name="Sahin N."/>
            <person name="Ay H."/>
            <person name="Saygin H."/>
        </authorList>
    </citation>
    <scope>NUCLEOTIDE SEQUENCE [LARGE SCALE GENOMIC DNA]</scope>
    <source>
        <strain evidence="8 9">H3C3</strain>
    </source>
</reference>
<dbReference type="InterPro" id="IPR050131">
    <property type="entry name" value="Peptidase_S8_subtilisin-like"/>
</dbReference>
<comment type="caution">
    <text evidence="8">The sequence shown here is derived from an EMBL/GenBank/DDBJ whole genome shotgun (WGS) entry which is preliminary data.</text>
</comment>
<feature type="active site" description="Charge relay system" evidence="5 6">
    <location>
        <position position="192"/>
    </location>
</feature>
<feature type="domain" description="Peptidase S8/S53" evidence="7">
    <location>
        <begin position="183"/>
        <end position="440"/>
    </location>
</feature>
<protein>
    <submittedName>
        <fullName evidence="8">Peptidase</fullName>
    </submittedName>
</protein>
<evidence type="ECO:0000256" key="3">
    <source>
        <dbReference type="ARBA" id="ARBA00022801"/>
    </source>
</evidence>
<evidence type="ECO:0000313" key="8">
    <source>
        <dbReference type="EMBL" id="TDD85789.1"/>
    </source>
</evidence>
<dbReference type="PROSITE" id="PS00137">
    <property type="entry name" value="SUBTILASE_HIS"/>
    <property type="match status" value="1"/>
</dbReference>
<dbReference type="PANTHER" id="PTHR43806">
    <property type="entry name" value="PEPTIDASE S8"/>
    <property type="match status" value="1"/>
</dbReference>
<dbReference type="InterPro" id="IPR022398">
    <property type="entry name" value="Peptidase_S8_His-AS"/>
</dbReference>
<dbReference type="PANTHER" id="PTHR43806:SF65">
    <property type="entry name" value="SERINE PROTEASE APRX"/>
    <property type="match status" value="1"/>
</dbReference>
<accession>A0A4R5BJI9</accession>
<evidence type="ECO:0000256" key="4">
    <source>
        <dbReference type="ARBA" id="ARBA00022825"/>
    </source>
</evidence>
<keyword evidence="9" id="KW-1185">Reference proteome</keyword>